<gene>
    <name evidence="1" type="ORF">EAI_09658</name>
</gene>
<sequence length="103" mass="11780">KKKLIQEILHKRLGLNVDKPKPRGYGNTNDGNTARRAFEDADLLAECLGLNNQLLRNFRTILIALSFHLPINPALFENLCYSTAEIYVSHYAWFPMPSTVHKI</sequence>
<dbReference type="AlphaFoldDB" id="E2BA01"/>
<feature type="non-terminal residue" evidence="1">
    <location>
        <position position="1"/>
    </location>
</feature>
<proteinExistence type="predicted"/>
<reference evidence="1 2" key="1">
    <citation type="journal article" date="2010" name="Science">
        <title>Genomic comparison of the ants Camponotus floridanus and Harpegnathos saltator.</title>
        <authorList>
            <person name="Bonasio R."/>
            <person name="Zhang G."/>
            <person name="Ye C."/>
            <person name="Mutti N.S."/>
            <person name="Fang X."/>
            <person name="Qin N."/>
            <person name="Donahue G."/>
            <person name="Yang P."/>
            <person name="Li Q."/>
            <person name="Li C."/>
            <person name="Zhang P."/>
            <person name="Huang Z."/>
            <person name="Berger S.L."/>
            <person name="Reinberg D."/>
            <person name="Wang J."/>
            <person name="Liebig J."/>
        </authorList>
    </citation>
    <scope>NUCLEOTIDE SEQUENCE [LARGE SCALE GENOMIC DNA]</scope>
    <source>
        <strain evidence="1 2">R22 G/1</strain>
    </source>
</reference>
<evidence type="ECO:0000313" key="2">
    <source>
        <dbReference type="Proteomes" id="UP000008237"/>
    </source>
</evidence>
<feature type="non-terminal residue" evidence="1">
    <location>
        <position position="103"/>
    </location>
</feature>
<organism evidence="2">
    <name type="scientific">Harpegnathos saltator</name>
    <name type="common">Jerdon's jumping ant</name>
    <dbReference type="NCBI Taxonomy" id="610380"/>
    <lineage>
        <taxon>Eukaryota</taxon>
        <taxon>Metazoa</taxon>
        <taxon>Ecdysozoa</taxon>
        <taxon>Arthropoda</taxon>
        <taxon>Hexapoda</taxon>
        <taxon>Insecta</taxon>
        <taxon>Pterygota</taxon>
        <taxon>Neoptera</taxon>
        <taxon>Endopterygota</taxon>
        <taxon>Hymenoptera</taxon>
        <taxon>Apocrita</taxon>
        <taxon>Aculeata</taxon>
        <taxon>Formicoidea</taxon>
        <taxon>Formicidae</taxon>
        <taxon>Ponerinae</taxon>
        <taxon>Ponerini</taxon>
        <taxon>Harpegnathos</taxon>
    </lineage>
</organism>
<keyword evidence="2" id="KW-1185">Reference proteome</keyword>
<protein>
    <submittedName>
        <fullName evidence="1">Uncharacterized protein</fullName>
    </submittedName>
</protein>
<accession>E2BA01</accession>
<evidence type="ECO:0000313" key="1">
    <source>
        <dbReference type="EMBL" id="EFN87480.1"/>
    </source>
</evidence>
<dbReference type="EMBL" id="GL446623">
    <property type="protein sequence ID" value="EFN87480.1"/>
    <property type="molecule type" value="Genomic_DNA"/>
</dbReference>
<dbReference type="InParanoid" id="E2BA01"/>
<dbReference type="Proteomes" id="UP000008237">
    <property type="component" value="Unassembled WGS sequence"/>
</dbReference>
<name>E2BA01_HARSA</name>